<evidence type="ECO:0000259" key="2">
    <source>
        <dbReference type="Pfam" id="PF13406"/>
    </source>
</evidence>
<proteinExistence type="predicted"/>
<keyword evidence="4" id="KW-1185">Reference proteome</keyword>
<dbReference type="Gene3D" id="1.10.8.350">
    <property type="entry name" value="Bacterial muramidase"/>
    <property type="match status" value="1"/>
</dbReference>
<evidence type="ECO:0000256" key="1">
    <source>
        <dbReference type="SAM" id="SignalP"/>
    </source>
</evidence>
<dbReference type="EMBL" id="JAUSVX010000008">
    <property type="protein sequence ID" value="MDQ0471368.1"/>
    <property type="molecule type" value="Genomic_DNA"/>
</dbReference>
<dbReference type="InterPro" id="IPR031304">
    <property type="entry name" value="SLT_2"/>
</dbReference>
<dbReference type="InterPro" id="IPR023346">
    <property type="entry name" value="Lysozyme-like_dom_sf"/>
</dbReference>
<feature type="chain" id="PRO_5046352732" evidence="1">
    <location>
        <begin position="21"/>
        <end position="269"/>
    </location>
</feature>
<accession>A0ABU0JAR8</accession>
<name>A0ABU0JAR8_9HYPH</name>
<sequence>MRRSVLFAFITLLSAAPAAAAQCGQDASGFPAWLEAFKGEATSAGISQATVTAAFDGVTYDPKTIGYDRNQKVFKQSFEEFSGRMVNAYRIKKAQAFIAKNQALLARIEERFGVPGPVLTAIWGLETDFGANIGNFQTIRSLATLAYDCRRSDRFHDELINALKILDEGDMPPSALRGAWAGELGQTQFMPSSYIKFAVDFDGDGKRDLLHSVPDVLASTANYLKSYGWVAGQPWDPGTANFAVIKEWNKSDIYARTIALLANRIAGES</sequence>
<feature type="signal peptide" evidence="1">
    <location>
        <begin position="1"/>
        <end position="20"/>
    </location>
</feature>
<evidence type="ECO:0000313" key="4">
    <source>
        <dbReference type="Proteomes" id="UP001242480"/>
    </source>
</evidence>
<dbReference type="InterPro" id="IPR043426">
    <property type="entry name" value="MltB-like"/>
</dbReference>
<dbReference type="SUPFAM" id="SSF53955">
    <property type="entry name" value="Lysozyme-like"/>
    <property type="match status" value="1"/>
</dbReference>
<gene>
    <name evidence="3" type="ORF">QO011_004391</name>
</gene>
<feature type="domain" description="Transglycosylase SLT" evidence="2">
    <location>
        <begin position="30"/>
        <end position="236"/>
    </location>
</feature>
<reference evidence="3 4" key="1">
    <citation type="submission" date="2023-07" db="EMBL/GenBank/DDBJ databases">
        <title>Genomic Encyclopedia of Type Strains, Phase IV (KMG-IV): sequencing the most valuable type-strain genomes for metagenomic binning, comparative biology and taxonomic classification.</title>
        <authorList>
            <person name="Goeker M."/>
        </authorList>
    </citation>
    <scope>NUCLEOTIDE SEQUENCE [LARGE SCALE GENOMIC DNA]</scope>
    <source>
        <strain evidence="3 4">DSM 19619</strain>
    </source>
</reference>
<dbReference type="NCBIfam" id="TIGR02283">
    <property type="entry name" value="MltB_2"/>
    <property type="match status" value="1"/>
</dbReference>
<dbReference type="Pfam" id="PF13406">
    <property type="entry name" value="SLT_2"/>
    <property type="match status" value="1"/>
</dbReference>
<dbReference type="PANTHER" id="PTHR30163">
    <property type="entry name" value="MEMBRANE-BOUND LYTIC MUREIN TRANSGLYCOSYLASE B"/>
    <property type="match status" value="1"/>
</dbReference>
<dbReference type="Gene3D" id="1.10.530.10">
    <property type="match status" value="2"/>
</dbReference>
<protein>
    <submittedName>
        <fullName evidence="3">Lytic murein transglycosylase</fullName>
    </submittedName>
</protein>
<keyword evidence="1" id="KW-0732">Signal</keyword>
<dbReference type="Proteomes" id="UP001242480">
    <property type="component" value="Unassembled WGS sequence"/>
</dbReference>
<dbReference type="RefSeq" id="WP_307276351.1">
    <property type="nucleotide sequence ID" value="NZ_JAUSVX010000008.1"/>
</dbReference>
<dbReference type="CDD" id="cd13399">
    <property type="entry name" value="Slt35-like"/>
    <property type="match status" value="1"/>
</dbReference>
<evidence type="ECO:0000313" key="3">
    <source>
        <dbReference type="EMBL" id="MDQ0471368.1"/>
    </source>
</evidence>
<comment type="caution">
    <text evidence="3">The sequence shown here is derived from an EMBL/GenBank/DDBJ whole genome shotgun (WGS) entry which is preliminary data.</text>
</comment>
<dbReference type="PANTHER" id="PTHR30163:SF8">
    <property type="entry name" value="LYTIC MUREIN TRANSGLYCOSYLASE"/>
    <property type="match status" value="1"/>
</dbReference>
<dbReference type="InterPro" id="IPR011970">
    <property type="entry name" value="MltB_2"/>
</dbReference>
<organism evidence="3 4">
    <name type="scientific">Labrys wisconsinensis</name>
    <dbReference type="NCBI Taxonomy" id="425677"/>
    <lineage>
        <taxon>Bacteria</taxon>
        <taxon>Pseudomonadati</taxon>
        <taxon>Pseudomonadota</taxon>
        <taxon>Alphaproteobacteria</taxon>
        <taxon>Hyphomicrobiales</taxon>
        <taxon>Xanthobacteraceae</taxon>
        <taxon>Labrys</taxon>
    </lineage>
</organism>